<name>X1FSD4_9ZZZZ</name>
<evidence type="ECO:0000313" key="1">
    <source>
        <dbReference type="EMBL" id="GAH32274.1"/>
    </source>
</evidence>
<accession>X1FSD4</accession>
<protein>
    <submittedName>
        <fullName evidence="1">Uncharacterized protein</fullName>
    </submittedName>
</protein>
<reference evidence="1" key="1">
    <citation type="journal article" date="2014" name="Front. Microbiol.">
        <title>High frequency of phylogenetically diverse reductive dehalogenase-homologous genes in deep subseafloor sedimentary metagenomes.</title>
        <authorList>
            <person name="Kawai M."/>
            <person name="Futagami T."/>
            <person name="Toyoda A."/>
            <person name="Takaki Y."/>
            <person name="Nishi S."/>
            <person name="Hori S."/>
            <person name="Arai W."/>
            <person name="Tsubouchi T."/>
            <person name="Morono Y."/>
            <person name="Uchiyama I."/>
            <person name="Ito T."/>
            <person name="Fujiyama A."/>
            <person name="Inagaki F."/>
            <person name="Takami H."/>
        </authorList>
    </citation>
    <scope>NUCLEOTIDE SEQUENCE</scope>
    <source>
        <strain evidence="1">Expedition CK06-06</strain>
    </source>
</reference>
<dbReference type="AlphaFoldDB" id="X1FSD4"/>
<organism evidence="1">
    <name type="scientific">marine sediment metagenome</name>
    <dbReference type="NCBI Taxonomy" id="412755"/>
    <lineage>
        <taxon>unclassified sequences</taxon>
        <taxon>metagenomes</taxon>
        <taxon>ecological metagenomes</taxon>
    </lineage>
</organism>
<comment type="caution">
    <text evidence="1">The sequence shown here is derived from an EMBL/GenBank/DDBJ whole genome shotgun (WGS) entry which is preliminary data.</text>
</comment>
<gene>
    <name evidence="1" type="ORF">S03H2_19757</name>
</gene>
<sequence>MSIASKIAECLAKGFYYSITDKNTRRLLTREFNVINNTINSTLNRNKIKNLVYEYRKHQIVSNRKAREKYGLEKDDSYILILTKIIKKVKEDVDGESVFKGLSENNLEVYLNFAFLHKMFLTDEEKNVEYFYNKTLLQKIGDSIKA</sequence>
<proteinExistence type="predicted"/>
<dbReference type="EMBL" id="BARU01010349">
    <property type="protein sequence ID" value="GAH32274.1"/>
    <property type="molecule type" value="Genomic_DNA"/>
</dbReference>